<protein>
    <submittedName>
        <fullName evidence="1">Uncharacterized protein</fullName>
    </submittedName>
</protein>
<keyword evidence="2" id="KW-1185">Reference proteome</keyword>
<accession>A0AAV6TN20</accession>
<sequence length="81" mass="9440">KKFVCHHSRFQKVPRDQNKKGISKNAECHSSIFIKVKLDTPKTREVDDFVREQAIVPIATTVEVSSEKENEEIKKMVIMRK</sequence>
<evidence type="ECO:0000313" key="1">
    <source>
        <dbReference type="EMBL" id="KAG8173355.1"/>
    </source>
</evidence>
<reference evidence="1 2" key="1">
    <citation type="journal article" date="2022" name="Nat. Ecol. Evol.">
        <title>A masculinizing supergene underlies an exaggerated male reproductive morph in a spider.</title>
        <authorList>
            <person name="Hendrickx F."/>
            <person name="De Corte Z."/>
            <person name="Sonet G."/>
            <person name="Van Belleghem S.M."/>
            <person name="Kostlbacher S."/>
            <person name="Vangestel C."/>
        </authorList>
    </citation>
    <scope>NUCLEOTIDE SEQUENCE [LARGE SCALE GENOMIC DNA]</scope>
    <source>
        <strain evidence="1">W744_W776</strain>
    </source>
</reference>
<organism evidence="1 2">
    <name type="scientific">Oedothorax gibbosus</name>
    <dbReference type="NCBI Taxonomy" id="931172"/>
    <lineage>
        <taxon>Eukaryota</taxon>
        <taxon>Metazoa</taxon>
        <taxon>Ecdysozoa</taxon>
        <taxon>Arthropoda</taxon>
        <taxon>Chelicerata</taxon>
        <taxon>Arachnida</taxon>
        <taxon>Araneae</taxon>
        <taxon>Araneomorphae</taxon>
        <taxon>Entelegynae</taxon>
        <taxon>Araneoidea</taxon>
        <taxon>Linyphiidae</taxon>
        <taxon>Erigoninae</taxon>
        <taxon>Oedothorax</taxon>
    </lineage>
</organism>
<proteinExistence type="predicted"/>
<feature type="non-terminal residue" evidence="1">
    <location>
        <position position="1"/>
    </location>
</feature>
<comment type="caution">
    <text evidence="1">The sequence shown here is derived from an EMBL/GenBank/DDBJ whole genome shotgun (WGS) entry which is preliminary data.</text>
</comment>
<gene>
    <name evidence="1" type="ORF">JTE90_016962</name>
</gene>
<name>A0AAV6TN20_9ARAC</name>
<evidence type="ECO:0000313" key="2">
    <source>
        <dbReference type="Proteomes" id="UP000827092"/>
    </source>
</evidence>
<dbReference type="Proteomes" id="UP000827092">
    <property type="component" value="Unassembled WGS sequence"/>
</dbReference>
<dbReference type="EMBL" id="JAFNEN010001849">
    <property type="protein sequence ID" value="KAG8173355.1"/>
    <property type="molecule type" value="Genomic_DNA"/>
</dbReference>
<dbReference type="AlphaFoldDB" id="A0AAV6TN20"/>